<dbReference type="RefSeq" id="WP_202232046.1">
    <property type="nucleotide sequence ID" value="NZ_AP018365.1"/>
</dbReference>
<name>A0A7U3UN22_9ACTN</name>
<dbReference type="PANTHER" id="PTHR42879">
    <property type="entry name" value="3-OXOACYL-(ACYL-CARRIER-PROTEIN) REDUCTASE"/>
    <property type="match status" value="1"/>
</dbReference>
<reference evidence="3 4" key="1">
    <citation type="journal article" date="2010" name="J. Bacteriol.">
        <title>Biochemical characterization of a novel indole prenyltransferase from Streptomyces sp. SN-593.</title>
        <authorList>
            <person name="Takahashi S."/>
            <person name="Takagi H."/>
            <person name="Toyoda A."/>
            <person name="Uramoto M."/>
            <person name="Nogawa T."/>
            <person name="Ueki M."/>
            <person name="Sakaki Y."/>
            <person name="Osada H."/>
        </authorList>
    </citation>
    <scope>NUCLEOTIDE SEQUENCE [LARGE SCALE GENOMIC DNA]</scope>
    <source>
        <strain evidence="3 4">SN-593</strain>
    </source>
</reference>
<dbReference type="PANTHER" id="PTHR42879:SF2">
    <property type="entry name" value="3-OXOACYL-[ACYL-CARRIER-PROTEIN] REDUCTASE FABG"/>
    <property type="match status" value="1"/>
</dbReference>
<dbReference type="SUPFAM" id="SSF51735">
    <property type="entry name" value="NAD(P)-binding Rossmann-fold domains"/>
    <property type="match status" value="1"/>
</dbReference>
<accession>A0A7U3UN22</accession>
<dbReference type="FunFam" id="3.40.50.720:FF:000084">
    <property type="entry name" value="Short-chain dehydrogenase reductase"/>
    <property type="match status" value="1"/>
</dbReference>
<evidence type="ECO:0000313" key="3">
    <source>
        <dbReference type="EMBL" id="BBA95530.1"/>
    </source>
</evidence>
<dbReference type="EMBL" id="AP018365">
    <property type="protein sequence ID" value="BBA95530.1"/>
    <property type="molecule type" value="Genomic_DNA"/>
</dbReference>
<evidence type="ECO:0000313" key="4">
    <source>
        <dbReference type="Proteomes" id="UP000595703"/>
    </source>
</evidence>
<evidence type="ECO:0000256" key="1">
    <source>
        <dbReference type="ARBA" id="ARBA00006484"/>
    </source>
</evidence>
<dbReference type="Gene3D" id="3.40.50.720">
    <property type="entry name" value="NAD(P)-binding Rossmann-like Domain"/>
    <property type="match status" value="1"/>
</dbReference>
<dbReference type="GO" id="GO:0016491">
    <property type="term" value="F:oxidoreductase activity"/>
    <property type="evidence" value="ECO:0007669"/>
    <property type="project" value="UniProtKB-KW"/>
</dbReference>
<organism evidence="3 4">
    <name type="scientific">Actinacidiphila reveromycinica</name>
    <dbReference type="NCBI Taxonomy" id="659352"/>
    <lineage>
        <taxon>Bacteria</taxon>
        <taxon>Bacillati</taxon>
        <taxon>Actinomycetota</taxon>
        <taxon>Actinomycetes</taxon>
        <taxon>Kitasatosporales</taxon>
        <taxon>Streptomycetaceae</taxon>
        <taxon>Actinacidiphila</taxon>
    </lineage>
</organism>
<dbReference type="Proteomes" id="UP000595703">
    <property type="component" value="Chromosome"/>
</dbReference>
<gene>
    <name evidence="3" type="ORF">RVR_424</name>
</gene>
<protein>
    <submittedName>
        <fullName evidence="3">Putative short chain dehydrogenase</fullName>
    </submittedName>
</protein>
<dbReference type="AlphaFoldDB" id="A0A7U3UN22"/>
<dbReference type="InterPro" id="IPR050259">
    <property type="entry name" value="SDR"/>
</dbReference>
<dbReference type="InterPro" id="IPR036291">
    <property type="entry name" value="NAD(P)-bd_dom_sf"/>
</dbReference>
<sequence>MDHQLKDKTAVVTGASAGIGRAIATLLAAEGVRLALVARRQESLDLLADELAGRGAARPVTIAQDVTAQDAAERVAQQARLGLGDVDILVNSAGGHRSPREGATEEHWDLAMRLNFTQQRRLAAQLVPDMAARGWGRVVNITGKSEPPRMSPEFSAKAAVHAWSKGLSRDVGPHGVTVNCIAPGRILTEQMSRNYTERQRTEHAREIPLGRYGRPEELAALAVFLCSPLASYVTGTVIACDGGLRRYQL</sequence>
<keyword evidence="2" id="KW-0560">Oxidoreductase</keyword>
<proteinExistence type="inferred from homology"/>
<reference evidence="3 4" key="3">
    <citation type="journal article" date="2011" name="Nat. Chem. Biol.">
        <title>Reveromycin A biosynthesis uses RevG and RevJ for stereospecific spiroacetal formation.</title>
        <authorList>
            <person name="Takahashi S."/>
            <person name="Toyoda A."/>
            <person name="Sekiyama Y."/>
            <person name="Takagi H."/>
            <person name="Nogawa T."/>
            <person name="Uramoto M."/>
            <person name="Suzuki R."/>
            <person name="Koshino H."/>
            <person name="Kumano T."/>
            <person name="Panthee S."/>
            <person name="Dairi T."/>
            <person name="Ishikawa J."/>
            <person name="Ikeda H."/>
            <person name="Sakaki Y."/>
            <person name="Osada H."/>
        </authorList>
    </citation>
    <scope>NUCLEOTIDE SEQUENCE [LARGE SCALE GENOMIC DNA]</scope>
    <source>
        <strain evidence="3 4">SN-593</strain>
    </source>
</reference>
<reference evidence="3 4" key="4">
    <citation type="journal article" date="2020" name="Sci. Rep.">
        <title>beta-carboline chemical signals induce reveromycin production through a LuxR family regulator in Streptomyces sp. SN-593.</title>
        <authorList>
            <person name="Panthee S."/>
            <person name="Kito N."/>
            <person name="Hayashi T."/>
            <person name="Shimizu T."/>
            <person name="Ishikawa J."/>
            <person name="Hamamoto H."/>
            <person name="Osada H."/>
            <person name="Takahashi S."/>
        </authorList>
    </citation>
    <scope>NUCLEOTIDE SEQUENCE [LARGE SCALE GENOMIC DNA]</scope>
    <source>
        <strain evidence="3 4">SN-593</strain>
    </source>
</reference>
<keyword evidence="4" id="KW-1185">Reference proteome</keyword>
<comment type="similarity">
    <text evidence="1">Belongs to the short-chain dehydrogenases/reductases (SDR) family.</text>
</comment>
<dbReference type="Pfam" id="PF13561">
    <property type="entry name" value="adh_short_C2"/>
    <property type="match status" value="1"/>
</dbReference>
<evidence type="ECO:0000256" key="2">
    <source>
        <dbReference type="ARBA" id="ARBA00023002"/>
    </source>
</evidence>
<dbReference type="KEGG" id="arev:RVR_424"/>
<dbReference type="InterPro" id="IPR002347">
    <property type="entry name" value="SDR_fam"/>
</dbReference>
<dbReference type="PRINTS" id="PR00081">
    <property type="entry name" value="GDHRDH"/>
</dbReference>
<reference evidence="3 4" key="2">
    <citation type="journal article" date="2011" name="J. Antibiot.">
        <title>Furaquinocins I and J: novel polyketide isoprenoid hybrid compounds from Streptomyces reveromyceticus SN-593.</title>
        <authorList>
            <person name="Panthee S."/>
            <person name="Takahashi S."/>
            <person name="Takagi H."/>
            <person name="Nogawa T."/>
            <person name="Oowada E."/>
            <person name="Uramoto M."/>
            <person name="Osada H."/>
        </authorList>
    </citation>
    <scope>NUCLEOTIDE SEQUENCE [LARGE SCALE GENOMIC DNA]</scope>
    <source>
        <strain evidence="3 4">SN-593</strain>
    </source>
</reference>